<reference evidence="1" key="1">
    <citation type="journal article" date="2014" name="Int. J. Syst. Evol. Microbiol.">
        <title>Complete genome sequence of Corynebacterium casei LMG S-19264T (=DSM 44701T), isolated from a smear-ripened cheese.</title>
        <authorList>
            <consortium name="US DOE Joint Genome Institute (JGI-PGF)"/>
            <person name="Walter F."/>
            <person name="Albersmeier A."/>
            <person name="Kalinowski J."/>
            <person name="Ruckert C."/>
        </authorList>
    </citation>
    <scope>NUCLEOTIDE SEQUENCE</scope>
    <source>
        <strain evidence="1">VKM B-1606</strain>
    </source>
</reference>
<dbReference type="Proteomes" id="UP001143400">
    <property type="component" value="Unassembled WGS sequence"/>
</dbReference>
<accession>A0A9W6MRH4</accession>
<dbReference type="AlphaFoldDB" id="A0A9W6MRH4"/>
<name>A0A9W6MRH4_9HYPH</name>
<organism evidence="1 2">
    <name type="scientific">Methylopila capsulata</name>
    <dbReference type="NCBI Taxonomy" id="61654"/>
    <lineage>
        <taxon>Bacteria</taxon>
        <taxon>Pseudomonadati</taxon>
        <taxon>Pseudomonadota</taxon>
        <taxon>Alphaproteobacteria</taxon>
        <taxon>Hyphomicrobiales</taxon>
        <taxon>Methylopilaceae</taxon>
        <taxon>Methylopila</taxon>
    </lineage>
</organism>
<sequence length="177" mass="19728">MGRETKVMATKPKNGLQRGTTGYAINFFRSDILVNLQLDLKRLERSGIDEELCAKVRTLLSALVSAASAEPRGSFWRRAVHEVLRDYEATYKRWNDVSGTDPKAIDARDALLAELQDIRHTISNVCRANAHSLSEEHDLELVTAINTALRDTINLIPGTFSALAKSAERFSKRAMDA</sequence>
<gene>
    <name evidence="1" type="ORF">GCM10008170_12920</name>
</gene>
<protein>
    <submittedName>
        <fullName evidence="1">Uncharacterized protein</fullName>
    </submittedName>
</protein>
<reference evidence="1" key="2">
    <citation type="submission" date="2023-01" db="EMBL/GenBank/DDBJ databases">
        <authorList>
            <person name="Sun Q."/>
            <person name="Evtushenko L."/>
        </authorList>
    </citation>
    <scope>NUCLEOTIDE SEQUENCE</scope>
    <source>
        <strain evidence="1">VKM B-1606</strain>
    </source>
</reference>
<comment type="caution">
    <text evidence="1">The sequence shown here is derived from an EMBL/GenBank/DDBJ whole genome shotgun (WGS) entry which is preliminary data.</text>
</comment>
<evidence type="ECO:0000313" key="1">
    <source>
        <dbReference type="EMBL" id="GLK55273.1"/>
    </source>
</evidence>
<evidence type="ECO:0000313" key="2">
    <source>
        <dbReference type="Proteomes" id="UP001143400"/>
    </source>
</evidence>
<proteinExistence type="predicted"/>
<dbReference type="EMBL" id="BSFF01000002">
    <property type="protein sequence ID" value="GLK55273.1"/>
    <property type="molecule type" value="Genomic_DNA"/>
</dbReference>